<proteinExistence type="predicted"/>
<dbReference type="EMBL" id="JXTC01000012">
    <property type="protein sequence ID" value="POO00485.1"/>
    <property type="molecule type" value="Genomic_DNA"/>
</dbReference>
<dbReference type="Proteomes" id="UP000237000">
    <property type="component" value="Unassembled WGS sequence"/>
</dbReference>
<sequence length="39" mass="4211">MPLLVPTPPSSRPSPLNSLFPPSAPLPLHLLLSFHRLLG</sequence>
<organism evidence="1 2">
    <name type="scientific">Trema orientale</name>
    <name type="common">Charcoal tree</name>
    <name type="synonym">Celtis orientalis</name>
    <dbReference type="NCBI Taxonomy" id="63057"/>
    <lineage>
        <taxon>Eukaryota</taxon>
        <taxon>Viridiplantae</taxon>
        <taxon>Streptophyta</taxon>
        <taxon>Embryophyta</taxon>
        <taxon>Tracheophyta</taxon>
        <taxon>Spermatophyta</taxon>
        <taxon>Magnoliopsida</taxon>
        <taxon>eudicotyledons</taxon>
        <taxon>Gunneridae</taxon>
        <taxon>Pentapetalae</taxon>
        <taxon>rosids</taxon>
        <taxon>fabids</taxon>
        <taxon>Rosales</taxon>
        <taxon>Cannabaceae</taxon>
        <taxon>Trema</taxon>
    </lineage>
</organism>
<comment type="caution">
    <text evidence="1">The sequence shown here is derived from an EMBL/GenBank/DDBJ whole genome shotgun (WGS) entry which is preliminary data.</text>
</comment>
<evidence type="ECO:0000313" key="2">
    <source>
        <dbReference type="Proteomes" id="UP000237000"/>
    </source>
</evidence>
<evidence type="ECO:0000313" key="1">
    <source>
        <dbReference type="EMBL" id="POO00485.1"/>
    </source>
</evidence>
<gene>
    <name evidence="1" type="ORF">TorRG33x02_035590</name>
</gene>
<accession>A0A2P5FRP5</accession>
<keyword evidence="2" id="KW-1185">Reference proteome</keyword>
<protein>
    <submittedName>
        <fullName evidence="1">Uncharacterized protein</fullName>
    </submittedName>
</protein>
<dbReference type="InParanoid" id="A0A2P5FRP5"/>
<dbReference type="AlphaFoldDB" id="A0A2P5FRP5"/>
<reference evidence="2" key="1">
    <citation type="submission" date="2016-06" db="EMBL/GenBank/DDBJ databases">
        <title>Parallel loss of symbiosis genes in relatives of nitrogen-fixing non-legume Parasponia.</title>
        <authorList>
            <person name="Van Velzen R."/>
            <person name="Holmer R."/>
            <person name="Bu F."/>
            <person name="Rutten L."/>
            <person name="Van Zeijl A."/>
            <person name="Liu W."/>
            <person name="Santuari L."/>
            <person name="Cao Q."/>
            <person name="Sharma T."/>
            <person name="Shen D."/>
            <person name="Roswanjaya Y."/>
            <person name="Wardhani T."/>
            <person name="Kalhor M.S."/>
            <person name="Jansen J."/>
            <person name="Van den Hoogen J."/>
            <person name="Gungor B."/>
            <person name="Hartog M."/>
            <person name="Hontelez J."/>
            <person name="Verver J."/>
            <person name="Yang W.-C."/>
            <person name="Schijlen E."/>
            <person name="Repin R."/>
            <person name="Schilthuizen M."/>
            <person name="Schranz E."/>
            <person name="Heidstra R."/>
            <person name="Miyata K."/>
            <person name="Fedorova E."/>
            <person name="Kohlen W."/>
            <person name="Bisseling T."/>
            <person name="Smit S."/>
            <person name="Geurts R."/>
        </authorList>
    </citation>
    <scope>NUCLEOTIDE SEQUENCE [LARGE SCALE GENOMIC DNA]</scope>
    <source>
        <strain evidence="2">cv. RG33-2</strain>
    </source>
</reference>
<name>A0A2P5FRP5_TREOI</name>